<dbReference type="AlphaFoldDB" id="C6W8S6"/>
<feature type="compositionally biased region" description="Basic residues" evidence="1">
    <location>
        <begin position="10"/>
        <end position="20"/>
    </location>
</feature>
<accession>C6W8S6</accession>
<dbReference type="HOGENOM" id="CLU_2434273_0_0_11"/>
<dbReference type="STRING" id="446462.Amir_3268"/>
<keyword evidence="3" id="KW-1185">Reference proteome</keyword>
<proteinExistence type="predicted"/>
<organism evidence="2 3">
    <name type="scientific">Actinosynnema mirum (strain ATCC 29888 / DSM 43827 / JCM 3225 / NBRC 14064 / NCIMB 13271 / NRRL B-12336 / IMRU 3971 / 101)</name>
    <dbReference type="NCBI Taxonomy" id="446462"/>
    <lineage>
        <taxon>Bacteria</taxon>
        <taxon>Bacillati</taxon>
        <taxon>Actinomycetota</taxon>
        <taxon>Actinomycetes</taxon>
        <taxon>Pseudonocardiales</taxon>
        <taxon>Pseudonocardiaceae</taxon>
        <taxon>Actinosynnema</taxon>
    </lineage>
</organism>
<sequence length="90" mass="10010">MRPDSGRSGFRQRRTHVRRPVHPDSEQGRELAAVLERLELAADQAAAWGHEHESLVRQAFELGAPQHQIAAHAQVAQSTVSRMLARESAP</sequence>
<reference evidence="2 3" key="1">
    <citation type="journal article" date="2009" name="Stand. Genomic Sci.">
        <title>Complete genome sequence of Actinosynnema mirum type strain (101).</title>
        <authorList>
            <person name="Land M."/>
            <person name="Lapidus A."/>
            <person name="Mayilraj S."/>
            <person name="Chen F."/>
            <person name="Copeland A."/>
            <person name="Del Rio T.G."/>
            <person name="Nolan M."/>
            <person name="Lucas S."/>
            <person name="Tice H."/>
            <person name="Cheng J.F."/>
            <person name="Chertkov O."/>
            <person name="Bruce D."/>
            <person name="Goodwin L."/>
            <person name="Pitluck S."/>
            <person name="Rohde M."/>
            <person name="Goker M."/>
            <person name="Pati A."/>
            <person name="Ivanova N."/>
            <person name="Mavromatis K."/>
            <person name="Chen A."/>
            <person name="Palaniappan K."/>
            <person name="Hauser L."/>
            <person name="Chang Y.J."/>
            <person name="Jeffries C.C."/>
            <person name="Brettin T."/>
            <person name="Detter J.C."/>
            <person name="Han C."/>
            <person name="Chain P."/>
            <person name="Tindall B.J."/>
            <person name="Bristow J."/>
            <person name="Eisen J.A."/>
            <person name="Markowitz V."/>
            <person name="Hugenholtz P."/>
            <person name="Kyrpides N.C."/>
            <person name="Klenk H.P."/>
        </authorList>
    </citation>
    <scope>NUCLEOTIDE SEQUENCE [LARGE SCALE GENOMIC DNA]</scope>
    <source>
        <strain evidence="3">ATCC 29888 / DSM 43827 / JCM 3225 / NBRC 14064 / NCIMB 13271 / NRRL B-12336 / IMRU 3971 / 101</strain>
    </source>
</reference>
<evidence type="ECO:0000313" key="2">
    <source>
        <dbReference type="EMBL" id="ACU37175.1"/>
    </source>
</evidence>
<feature type="region of interest" description="Disordered" evidence="1">
    <location>
        <begin position="1"/>
        <end position="28"/>
    </location>
</feature>
<dbReference type="Proteomes" id="UP000002213">
    <property type="component" value="Chromosome"/>
</dbReference>
<dbReference type="RefSeq" id="WP_015802064.1">
    <property type="nucleotide sequence ID" value="NC_013093.1"/>
</dbReference>
<evidence type="ECO:0000256" key="1">
    <source>
        <dbReference type="SAM" id="MobiDB-lite"/>
    </source>
</evidence>
<dbReference type="EMBL" id="CP001630">
    <property type="protein sequence ID" value="ACU37175.1"/>
    <property type="molecule type" value="Genomic_DNA"/>
</dbReference>
<protein>
    <submittedName>
        <fullName evidence="2">Uncharacterized protein</fullName>
    </submittedName>
</protein>
<dbReference type="KEGG" id="ami:Amir_3268"/>
<name>C6W8S6_ACTMD</name>
<gene>
    <name evidence="2" type="ordered locus">Amir_3268</name>
</gene>
<evidence type="ECO:0000313" key="3">
    <source>
        <dbReference type="Proteomes" id="UP000002213"/>
    </source>
</evidence>